<dbReference type="Pfam" id="PF09992">
    <property type="entry name" value="NAGPA"/>
    <property type="match status" value="1"/>
</dbReference>
<comment type="caution">
    <text evidence="2">The sequence shown here is derived from an EMBL/GenBank/DDBJ whole genome shotgun (WGS) entry which is preliminary data.</text>
</comment>
<accession>A0A9P3ZJD5</accession>
<organism evidence="2 3">
    <name type="scientific">Alistipes onderdonkii</name>
    <dbReference type="NCBI Taxonomy" id="328813"/>
    <lineage>
        <taxon>Bacteria</taxon>
        <taxon>Pseudomonadati</taxon>
        <taxon>Bacteroidota</taxon>
        <taxon>Bacteroidia</taxon>
        <taxon>Bacteroidales</taxon>
        <taxon>Rikenellaceae</taxon>
        <taxon>Alistipes</taxon>
    </lineage>
</organism>
<name>A0A9P3ZJD5_9BACT</name>
<dbReference type="InterPro" id="IPR018711">
    <property type="entry name" value="NAGPA"/>
</dbReference>
<proteinExistence type="predicted"/>
<evidence type="ECO:0000313" key="3">
    <source>
        <dbReference type="Proteomes" id="UP000323119"/>
    </source>
</evidence>
<sequence>MGAFLIASCSDDDEKWPSEVSQPFVSVTAADGDATITAVISDADKTITFGEFQNMTDLSKVTVTFDMTWGAILKTPGTATAEVNLTSPYSVVVNVGYLHEETYLMSAKPKDIPNPILSAKVGDEEAVIAGNTITIAYKTGMNVNAMVFDIELVPGASLKSPADRTFDLEFADGTLVVTYGGTDYTYVVKQTGYTDPLLSQGWTDETGSFGTLPKYIKVYKTTKLNGVDNNIAYIAIMGPQSTMGVVGNGSDLKTIQELESLDGSWNVYLVGVSSAGTAVQTIIRDGQFVQDPHAINSFATIGQDNNGAYKMAWSQKFDGKLYAFPFRDGSSFTARVQSDGTVWDAKTAVSGIPMVLWNGNVLTEAQTICNDGSNSGWYAGNPAYARAAVGVTAQGKVFAFCGQQVEGSVGVSMLDLAKVMKELGCVSAMSFEGSSSPNMRVNKHETVLNSKAASGSAEKGMQCALVFK</sequence>
<evidence type="ECO:0000259" key="1">
    <source>
        <dbReference type="Pfam" id="PF09992"/>
    </source>
</evidence>
<dbReference type="Proteomes" id="UP000323119">
    <property type="component" value="Unassembled WGS sequence"/>
</dbReference>
<dbReference type="GO" id="GO:0016798">
    <property type="term" value="F:hydrolase activity, acting on glycosyl bonds"/>
    <property type="evidence" value="ECO:0007669"/>
    <property type="project" value="UniProtKB-KW"/>
</dbReference>
<evidence type="ECO:0000313" key="2">
    <source>
        <dbReference type="EMBL" id="KAA2560464.1"/>
    </source>
</evidence>
<dbReference type="RefSeq" id="WP_149873589.1">
    <property type="nucleotide sequence ID" value="NZ_JBEJHI010000061.1"/>
</dbReference>
<protein>
    <submittedName>
        <fullName evidence="2">Phosphodiester glycosidase family protein</fullName>
    </submittedName>
</protein>
<feature type="domain" description="Phosphodiester glycosidase" evidence="1">
    <location>
        <begin position="317"/>
        <end position="455"/>
    </location>
</feature>
<keyword evidence="2" id="KW-0326">Glycosidase</keyword>
<reference evidence="2 3" key="1">
    <citation type="journal article" date="2019" name="Nat. Med.">
        <title>A library of human gut bacterial isolates paired with longitudinal multiomics data enables mechanistic microbiome research.</title>
        <authorList>
            <person name="Poyet M."/>
            <person name="Groussin M."/>
            <person name="Gibbons S.M."/>
            <person name="Avila-Pacheco J."/>
            <person name="Jiang X."/>
            <person name="Kearney S.M."/>
            <person name="Perrotta A.R."/>
            <person name="Berdy B."/>
            <person name="Zhao S."/>
            <person name="Lieberman T.D."/>
            <person name="Swanson P.K."/>
            <person name="Smith M."/>
            <person name="Roesemann S."/>
            <person name="Alexander J.E."/>
            <person name="Rich S.A."/>
            <person name="Livny J."/>
            <person name="Vlamakis H."/>
            <person name="Clish C."/>
            <person name="Bullock K."/>
            <person name="Deik A."/>
            <person name="Scott J."/>
            <person name="Pierce K.A."/>
            <person name="Xavier R.J."/>
            <person name="Alm E.J."/>
        </authorList>
    </citation>
    <scope>NUCLEOTIDE SEQUENCE [LARGE SCALE GENOMIC DNA]</scope>
    <source>
        <strain evidence="2 3">BIOML-A204</strain>
    </source>
</reference>
<keyword evidence="2" id="KW-0378">Hydrolase</keyword>
<dbReference type="EMBL" id="VVUY01000007">
    <property type="protein sequence ID" value="KAA2560464.1"/>
    <property type="molecule type" value="Genomic_DNA"/>
</dbReference>
<dbReference type="Gene3D" id="2.60.40.2340">
    <property type="match status" value="1"/>
</dbReference>
<dbReference type="AlphaFoldDB" id="A0A9P3ZJD5"/>
<gene>
    <name evidence="2" type="ORF">F2S36_10155</name>
</gene>